<organism evidence="4 5">
    <name type="scientific">Rhodopirellula islandica</name>
    <dbReference type="NCBI Taxonomy" id="595434"/>
    <lineage>
        <taxon>Bacteria</taxon>
        <taxon>Pseudomonadati</taxon>
        <taxon>Planctomycetota</taxon>
        <taxon>Planctomycetia</taxon>
        <taxon>Pirellulales</taxon>
        <taxon>Pirellulaceae</taxon>
        <taxon>Rhodopirellula</taxon>
    </lineage>
</organism>
<feature type="domain" description="Amidohydrolase 3" evidence="3">
    <location>
        <begin position="84"/>
        <end position="538"/>
    </location>
</feature>
<sequence length="963" mass="104993">MSKILRQSSSPRVWSGTLLLLLAACHPAHSQDSAAKDAAPKFDLAILNGHVVDGTGAPWYEADIGIANGKITRIGRIDPTSARDTIDASGLIVAPGFIDMMGQTATPMLRNPSSAMNLLTQGITTINAGEGSSAAPLSPQDAKSAGWQNMSEYFQLLDLKGMPVNSVQTVGHTQVRRLVMGEDNRRPSDDELEAMKEHVREAMRAGAIGVSTALIYPPAVYATTEEIGALAGVAGEHGGRYYTHMRNEGDQLLEAIDEALEIGRIGNTPVHIFHLKAAGRQNWGKMQLAIARIKAARSEGHQVTADIYPYINNGLGIDALIHPRHFGEGRAKFLHRLADDQDLRAEVREEIESTSGWENWYRHAGSDWNRIIIGQTTAPRYREYAGQSVAAIAKATGEDAWDTFFGLCNASTFALPETMSDANKILAMQQEFVSFCTDVGPASGNRSASHPRSYGAFPRMLSRYVRDLGAISMEQAISQASAAAANAVMIYDRGRIAEGLAADVIVFDFDELADRADFENPHAESVGMKHVVVNGIPVLADGKFTGKRPGKVLRGPGFDPATASHAIVTGNDQPAFREVDKVMQSFLREHRIPGASLAITDQSNVVYARGFGYADVGQRDPVTPESLFRIASISKPITAVAILQLIDQGKLSLDDKVFEILDHEPHVEEGSKIDERQNEITIQHLLQHRGGWDRDQSFDAMFRSTQFAKALGAEHPATPDTIIRVMRGKPLDFDPGERYAYSNYGYCLLGRVIEKITDEAYEDYVQQHVLQPIGVTTMSVGATRLEGRKPNEVRYYDPHQGDSVFAEDLNSRVPQTYGAWHLEAMDSHGAWIASASDLARFASAFDDPENSPLLSSARITAMFARPEGLAGHKENGDLKPRHYGQGWSVVTDDSGELTASHGGSLPGTNTILVRRSDGKNVALLFNARVTARLSRVTGAVLPQVMKAIDQIEDWPEPSQDGTR</sequence>
<dbReference type="GO" id="GO:0016811">
    <property type="term" value="F:hydrolase activity, acting on carbon-nitrogen (but not peptide) bonds, in linear amides"/>
    <property type="evidence" value="ECO:0007669"/>
    <property type="project" value="InterPro"/>
</dbReference>
<dbReference type="PROSITE" id="PS51257">
    <property type="entry name" value="PROKAR_LIPOPROTEIN"/>
    <property type="match status" value="1"/>
</dbReference>
<dbReference type="InterPro" id="IPR001466">
    <property type="entry name" value="Beta-lactam-related"/>
</dbReference>
<dbReference type="STRING" id="595434.RISK_003043"/>
<dbReference type="InterPro" id="IPR013108">
    <property type="entry name" value="Amidohydro_3"/>
</dbReference>
<dbReference type="Proteomes" id="UP000036367">
    <property type="component" value="Unassembled WGS sequence"/>
</dbReference>
<dbReference type="Pfam" id="PF00144">
    <property type="entry name" value="Beta-lactamase"/>
    <property type="match status" value="1"/>
</dbReference>
<dbReference type="GO" id="GO:0008800">
    <property type="term" value="F:beta-lactamase activity"/>
    <property type="evidence" value="ECO:0007669"/>
    <property type="project" value="UniProtKB-EC"/>
</dbReference>
<evidence type="ECO:0000259" key="2">
    <source>
        <dbReference type="Pfam" id="PF00144"/>
    </source>
</evidence>
<dbReference type="CDD" id="cd01297">
    <property type="entry name" value="D-aminoacylase"/>
    <property type="match status" value="1"/>
</dbReference>
<evidence type="ECO:0000313" key="5">
    <source>
        <dbReference type="Proteomes" id="UP000036367"/>
    </source>
</evidence>
<dbReference type="EMBL" id="LECT01000025">
    <property type="protein sequence ID" value="KLU04775.1"/>
    <property type="molecule type" value="Genomic_DNA"/>
</dbReference>
<dbReference type="AlphaFoldDB" id="A0A0J1BE06"/>
<dbReference type="PANTHER" id="PTHR43283:SF3">
    <property type="entry name" value="BETA-LACTAMASE FAMILY PROTEIN (AFU_ORTHOLOGUE AFUA_5G07500)"/>
    <property type="match status" value="1"/>
</dbReference>
<evidence type="ECO:0000313" key="4">
    <source>
        <dbReference type="EMBL" id="KLU04775.1"/>
    </source>
</evidence>
<dbReference type="Gene3D" id="3.20.20.140">
    <property type="entry name" value="Metal-dependent hydrolases"/>
    <property type="match status" value="1"/>
</dbReference>
<dbReference type="Pfam" id="PF07969">
    <property type="entry name" value="Amidohydro_3"/>
    <property type="match status" value="1"/>
</dbReference>
<keyword evidence="4" id="KW-0378">Hydrolase</keyword>
<dbReference type="EC" id="3.5.2.6" evidence="4"/>
<dbReference type="Gene3D" id="2.30.40.10">
    <property type="entry name" value="Urease, subunit C, domain 1"/>
    <property type="match status" value="1"/>
</dbReference>
<reference evidence="4" key="1">
    <citation type="submission" date="2015-05" db="EMBL/GenBank/DDBJ databases">
        <title>Permanent draft genome of Rhodopirellula islandicus K833.</title>
        <authorList>
            <person name="Kizina J."/>
            <person name="Richter M."/>
            <person name="Glockner F.O."/>
            <person name="Harder J."/>
        </authorList>
    </citation>
    <scope>NUCLEOTIDE SEQUENCE [LARGE SCALE GENOMIC DNA]</scope>
    <source>
        <strain evidence="4">K833</strain>
    </source>
</reference>
<evidence type="ECO:0000259" key="3">
    <source>
        <dbReference type="Pfam" id="PF07969"/>
    </source>
</evidence>
<name>A0A0J1BE06_RHOIS</name>
<dbReference type="Gene3D" id="3.40.710.10">
    <property type="entry name" value="DD-peptidase/beta-lactamase superfamily"/>
    <property type="match status" value="1"/>
</dbReference>
<feature type="domain" description="Beta-lactamase-related" evidence="2">
    <location>
        <begin position="579"/>
        <end position="930"/>
    </location>
</feature>
<proteinExistence type="predicted"/>
<dbReference type="PATRIC" id="fig|595434.4.peg.2901"/>
<dbReference type="SUPFAM" id="SSF56601">
    <property type="entry name" value="beta-lactamase/transpeptidase-like"/>
    <property type="match status" value="1"/>
</dbReference>
<gene>
    <name evidence="4" type="ORF">RISK_003043</name>
</gene>
<dbReference type="InterPro" id="IPR023100">
    <property type="entry name" value="D-aminoacylase_insert_dom_sf"/>
</dbReference>
<accession>A0A0J1BE06</accession>
<feature type="chain" id="PRO_5005248086" evidence="1">
    <location>
        <begin position="31"/>
        <end position="963"/>
    </location>
</feature>
<dbReference type="PANTHER" id="PTHR43283">
    <property type="entry name" value="BETA-LACTAMASE-RELATED"/>
    <property type="match status" value="1"/>
</dbReference>
<keyword evidence="1" id="KW-0732">Signal</keyword>
<dbReference type="InterPro" id="IPR011059">
    <property type="entry name" value="Metal-dep_hydrolase_composite"/>
</dbReference>
<dbReference type="SUPFAM" id="SSF51338">
    <property type="entry name" value="Composite domain of metallo-dependent hydrolases"/>
    <property type="match status" value="1"/>
</dbReference>
<dbReference type="InterPro" id="IPR012338">
    <property type="entry name" value="Beta-lactam/transpept-like"/>
</dbReference>
<feature type="signal peptide" evidence="1">
    <location>
        <begin position="1"/>
        <end position="30"/>
    </location>
</feature>
<dbReference type="InterPro" id="IPR050789">
    <property type="entry name" value="Diverse_Enzym_Activities"/>
</dbReference>
<dbReference type="Gene3D" id="3.30.1490.130">
    <property type="entry name" value="D-aminoacylase. Domain 3"/>
    <property type="match status" value="1"/>
</dbReference>
<evidence type="ECO:0000256" key="1">
    <source>
        <dbReference type="SAM" id="SignalP"/>
    </source>
</evidence>
<protein>
    <submittedName>
        <fullName evidence="4">Beta-lactamase</fullName>
        <ecNumber evidence="4">3.5.2.6</ecNumber>
    </submittedName>
</protein>
<dbReference type="SUPFAM" id="SSF51556">
    <property type="entry name" value="Metallo-dependent hydrolases"/>
    <property type="match status" value="1"/>
</dbReference>
<keyword evidence="5" id="KW-1185">Reference proteome</keyword>
<comment type="caution">
    <text evidence="4">The sequence shown here is derived from an EMBL/GenBank/DDBJ whole genome shotgun (WGS) entry which is preliminary data.</text>
</comment>
<dbReference type="InterPro" id="IPR032466">
    <property type="entry name" value="Metal_Hydrolase"/>
</dbReference>